<evidence type="ECO:0000313" key="1">
    <source>
        <dbReference type="EMBL" id="GMH14663.1"/>
    </source>
</evidence>
<comment type="caution">
    <text evidence="1">The sequence shown here is derived from an EMBL/GenBank/DDBJ whole genome shotgun (WGS) entry which is preliminary data.</text>
</comment>
<name>A0AAD3SNP5_NEPGR</name>
<dbReference type="EMBL" id="BSYO01000014">
    <property type="protein sequence ID" value="GMH14663.1"/>
    <property type="molecule type" value="Genomic_DNA"/>
</dbReference>
<organism evidence="1 2">
    <name type="scientific">Nepenthes gracilis</name>
    <name type="common">Slender pitcher plant</name>
    <dbReference type="NCBI Taxonomy" id="150966"/>
    <lineage>
        <taxon>Eukaryota</taxon>
        <taxon>Viridiplantae</taxon>
        <taxon>Streptophyta</taxon>
        <taxon>Embryophyta</taxon>
        <taxon>Tracheophyta</taxon>
        <taxon>Spermatophyta</taxon>
        <taxon>Magnoliopsida</taxon>
        <taxon>eudicotyledons</taxon>
        <taxon>Gunneridae</taxon>
        <taxon>Pentapetalae</taxon>
        <taxon>Caryophyllales</taxon>
        <taxon>Nepenthaceae</taxon>
        <taxon>Nepenthes</taxon>
    </lineage>
</organism>
<dbReference type="Proteomes" id="UP001279734">
    <property type="component" value="Unassembled WGS sequence"/>
</dbReference>
<sequence>MIPSTTPEAWEDDEVATLGGNDLIRDVVLFLGVLLLINQARSLQHVGRQVLAHIIMPPSFPRNQEFGNLV</sequence>
<evidence type="ECO:0000313" key="2">
    <source>
        <dbReference type="Proteomes" id="UP001279734"/>
    </source>
</evidence>
<gene>
    <name evidence="1" type="ORF">Nepgr_016504</name>
</gene>
<accession>A0AAD3SNP5</accession>
<protein>
    <submittedName>
        <fullName evidence="1">Uncharacterized protein</fullName>
    </submittedName>
</protein>
<proteinExistence type="predicted"/>
<dbReference type="AlphaFoldDB" id="A0AAD3SNP5"/>
<reference evidence="1" key="1">
    <citation type="submission" date="2023-05" db="EMBL/GenBank/DDBJ databases">
        <title>Nepenthes gracilis genome sequencing.</title>
        <authorList>
            <person name="Fukushima K."/>
        </authorList>
    </citation>
    <scope>NUCLEOTIDE SEQUENCE</scope>
    <source>
        <strain evidence="1">SING2019-196</strain>
    </source>
</reference>
<keyword evidence="2" id="KW-1185">Reference proteome</keyword>